<dbReference type="OrthoDB" id="5972703at2759"/>
<evidence type="ECO:0000313" key="2">
    <source>
        <dbReference type="EMBL" id="KAJ7339453.1"/>
    </source>
</evidence>
<dbReference type="Proteomes" id="UP001163046">
    <property type="component" value="Unassembled WGS sequence"/>
</dbReference>
<protein>
    <submittedName>
        <fullName evidence="2">Uncharacterized protein</fullName>
    </submittedName>
</protein>
<dbReference type="EMBL" id="MU827779">
    <property type="protein sequence ID" value="KAJ7339453.1"/>
    <property type="molecule type" value="Genomic_DNA"/>
</dbReference>
<proteinExistence type="predicted"/>
<accession>A0A9W9YIJ4</accession>
<reference evidence="2" key="1">
    <citation type="submission" date="2023-01" db="EMBL/GenBank/DDBJ databases">
        <title>Genome assembly of the deep-sea coral Lophelia pertusa.</title>
        <authorList>
            <person name="Herrera S."/>
            <person name="Cordes E."/>
        </authorList>
    </citation>
    <scope>NUCLEOTIDE SEQUENCE</scope>
    <source>
        <strain evidence="2">USNM1676648</strain>
        <tissue evidence="2">Polyp</tissue>
    </source>
</reference>
<feature type="region of interest" description="Disordered" evidence="1">
    <location>
        <begin position="165"/>
        <end position="340"/>
    </location>
</feature>
<gene>
    <name evidence="2" type="ORF">OS493_005851</name>
</gene>
<dbReference type="AlphaFoldDB" id="A0A9W9YIJ4"/>
<feature type="compositionally biased region" description="Basic and acidic residues" evidence="1">
    <location>
        <begin position="199"/>
        <end position="241"/>
    </location>
</feature>
<evidence type="ECO:0000313" key="3">
    <source>
        <dbReference type="Proteomes" id="UP001163046"/>
    </source>
</evidence>
<keyword evidence="3" id="KW-1185">Reference proteome</keyword>
<comment type="caution">
    <text evidence="2">The sequence shown here is derived from an EMBL/GenBank/DDBJ whole genome shotgun (WGS) entry which is preliminary data.</text>
</comment>
<name>A0A9W9YIJ4_9CNID</name>
<evidence type="ECO:0000256" key="1">
    <source>
        <dbReference type="SAM" id="MobiDB-lite"/>
    </source>
</evidence>
<sequence>MELMWHPEARFPKIHQPSEIYLNTEGKVVAQAEKNVTNKENELQSVRPQLCHQRASESEHQGQAADAKQPLYCYVLLEISSSTDGKFSLQSYLLCMEESGSYFLQAIGNKAKLKTENDFQPTEKPRGSVILNEREHVVGFLAFNDKDEILPLFFPHNLQGDNWPFSHVEINPEPTNTANSELEGCSGGGDDGGESQNSDIKKDNLEGSGDFESRSKSSTEDKETGSRSDVEEAAQDFKLETNEQMLGNRSEPTELSYVSQTREGNGDDDTEAETRRSVNEPDPDSTASDDSKNDGTIEVEEVAIIERKDQETGGQLGNGPKAKAPSRTRSYSEQAAMTPRTQRKFFKSHSVMAPIPLQSGALVADVIMNKVYVMSALSRHLDPSCRGLKIGAFGQS</sequence>
<organism evidence="2 3">
    <name type="scientific">Desmophyllum pertusum</name>
    <dbReference type="NCBI Taxonomy" id="174260"/>
    <lineage>
        <taxon>Eukaryota</taxon>
        <taxon>Metazoa</taxon>
        <taxon>Cnidaria</taxon>
        <taxon>Anthozoa</taxon>
        <taxon>Hexacorallia</taxon>
        <taxon>Scleractinia</taxon>
        <taxon>Caryophylliina</taxon>
        <taxon>Caryophylliidae</taxon>
        <taxon>Desmophyllum</taxon>
    </lineage>
</organism>